<evidence type="ECO:0000313" key="2">
    <source>
        <dbReference type="EMBL" id="GIX65331.1"/>
    </source>
</evidence>
<keyword evidence="1" id="KW-0472">Membrane</keyword>
<dbReference type="GeneID" id="94196812"/>
<keyword evidence="1" id="KW-1133">Transmembrane helix</keyword>
<feature type="transmembrane region" description="Helical" evidence="1">
    <location>
        <begin position="1060"/>
        <end position="1077"/>
    </location>
</feature>
<dbReference type="RefSeq" id="XP_067717400.1">
    <property type="nucleotide sequence ID" value="XM_067861299.1"/>
</dbReference>
<protein>
    <submittedName>
        <fullName evidence="2">Variant erythrocyte surface antigen-1 family protein</fullName>
    </submittedName>
</protein>
<evidence type="ECO:0000256" key="1">
    <source>
        <dbReference type="SAM" id="Phobius"/>
    </source>
</evidence>
<keyword evidence="1" id="KW-0812">Transmembrane</keyword>
<proteinExistence type="predicted"/>
<evidence type="ECO:0000313" key="3">
    <source>
        <dbReference type="Proteomes" id="UP001497744"/>
    </source>
</evidence>
<dbReference type="AlphaFoldDB" id="A0AAV4LZS5"/>
<dbReference type="Proteomes" id="UP001497744">
    <property type="component" value="Unassembled WGS sequence"/>
</dbReference>
<organism evidence="2 3">
    <name type="scientific">Babesia caballi</name>
    <dbReference type="NCBI Taxonomy" id="5871"/>
    <lineage>
        <taxon>Eukaryota</taxon>
        <taxon>Sar</taxon>
        <taxon>Alveolata</taxon>
        <taxon>Apicomplexa</taxon>
        <taxon>Aconoidasida</taxon>
        <taxon>Piroplasmida</taxon>
        <taxon>Babesiidae</taxon>
        <taxon>Babesia</taxon>
    </lineage>
</organism>
<reference evidence="2 3" key="1">
    <citation type="submission" date="2021-06" db="EMBL/GenBank/DDBJ databases">
        <title>Genome sequence of Babesia caballi.</title>
        <authorList>
            <person name="Yamagishi J."/>
            <person name="Kidaka T."/>
            <person name="Ochi A."/>
        </authorList>
    </citation>
    <scope>NUCLEOTIDE SEQUENCE [LARGE SCALE GENOMIC DNA]</scope>
    <source>
        <strain evidence="2">USDA-D6B2</strain>
    </source>
</reference>
<keyword evidence="3" id="KW-1185">Reference proteome</keyword>
<sequence length="1115" mass="122696">MVSSYTPLSAPVSLPFDCLSNLKQAIDWILRVTGKDGQGSDNTRALAKAVRELLQSAVTEISHMISKGHVRGDEFNELKEGLEKAEEWVEKDVTIGFFGNTNGPISHLSDGLAAFIGYGSKGTFSDYSTTGRLTGAGIAPSNIATHRLCDAAIAFTIGVLEGCKSNNGKGIHLKTVHISTIDDVIKKLHGKYGQGPEKLNDLGGQMKSELTKAKFRQTGIDSFLDDIGTGFQKNLSSLRGQPSNVAQSVGEYLKGMFNGKGSKTWGDPKDISTKLKELYTDFTSDDKLYDASSLSQKIKKVGEQLEPTHPTVQPILEAGKEEFIWHLEKAYVSYYSPSANWPSSDGDGRQKNCAQIFLGCIPLIYHCLTQLYWLCHDSGPWDTQRFHDPRGSGLRNIMVALGYSDYYLSSQQGKIVVKSAMQGFSEFTAAQPKGTYPQLTTPYHAFLNKLTSNLNNAIKPSSSDLTNHTIPALYHIARLYFRHQQGRNPGKTRPPSSIREMLYWLSGLQFSPQYDSLQSHISGVFRNLLGKPPTTDDNILSLDVADSGATKDSNNTLSAADLKGYVTMTCLYSPMVLGRIQGPGASTGIDEPYLHHLFGNGMSFAYPSGAALLSKLSEYAYALQFQLSFLTQKCFTHNGDGCGWRHCRFGKDIEPRSSASPVTSHICHAGCTHGNAGSSHQCSHDGSKCGQSGGKASPLQAFLTDNLQGFRRSHPGTSYHLDSCSSNSMCHVPMGFKAEYLRENPGYGYHVFYPLLFYCSDHTRPLRLLSDKLHFISNYTPRSLGDMLGFYLHLCRQVFNIRPDNLSTYISGLLKTQQHQSRAGLLIFEYLENSIVELGSALHGVVRHCHNRKASDSAGQIKHQNVSGGSCSHSNSTPADLWSLFALDNPSKYPNCATGQKCGAYLSPLTRSHGSTFGKSAGFASTYLSWVSYLADDFKERLESLLTDFRNITCTDCRTQNGKTCSCTKGSHGTSPQCSCDSVVSCSGVLPLFYEHGFNFLNVQSLSGKVGGGTQTKRTCQHFQSQLQNVINGDPLYTLLLAVDGFLYAIRWEFFSKLSGFWTIYICLILYTFFFLLDTLHLRSHLKLTSHVLPPLTLLTSGQPLPITKLTYITQ</sequence>
<gene>
    <name evidence="2" type="ORF">BcabD6B2_47660</name>
</gene>
<dbReference type="EMBL" id="BPLF01000004">
    <property type="protein sequence ID" value="GIX65331.1"/>
    <property type="molecule type" value="Genomic_DNA"/>
</dbReference>
<comment type="caution">
    <text evidence="2">The sequence shown here is derived from an EMBL/GenBank/DDBJ whole genome shotgun (WGS) entry which is preliminary data.</text>
</comment>
<name>A0AAV4LZS5_BABCB</name>
<accession>A0AAV4LZS5</accession>